<dbReference type="GO" id="GO:0006260">
    <property type="term" value="P:DNA replication"/>
    <property type="evidence" value="ECO:0007669"/>
    <property type="project" value="InterPro"/>
</dbReference>
<feature type="region of interest" description="Disordered" evidence="17">
    <location>
        <begin position="781"/>
        <end position="808"/>
    </location>
</feature>
<keyword evidence="12 16" id="KW-0234">DNA repair</keyword>
<organism evidence="19 20">
    <name type="scientific">Clupea harengus</name>
    <name type="common">Atlantic herring</name>
    <dbReference type="NCBI Taxonomy" id="7950"/>
    <lineage>
        <taxon>Eukaryota</taxon>
        <taxon>Metazoa</taxon>
        <taxon>Chordata</taxon>
        <taxon>Craniata</taxon>
        <taxon>Vertebrata</taxon>
        <taxon>Euteleostomi</taxon>
        <taxon>Actinopterygii</taxon>
        <taxon>Neopterygii</taxon>
        <taxon>Teleostei</taxon>
        <taxon>Clupei</taxon>
        <taxon>Clupeiformes</taxon>
        <taxon>Clupeoidei</taxon>
        <taxon>Clupeidae</taxon>
        <taxon>Clupea</taxon>
    </lineage>
</organism>
<dbReference type="InterPro" id="IPR030845">
    <property type="entry name" value="RTEL1"/>
</dbReference>
<dbReference type="GO" id="GO:0005634">
    <property type="term" value="C:nucleus"/>
    <property type="evidence" value="ECO:0007669"/>
    <property type="project" value="UniProtKB-SubCell"/>
</dbReference>
<dbReference type="GO" id="GO:0003677">
    <property type="term" value="F:DNA binding"/>
    <property type="evidence" value="ECO:0007669"/>
    <property type="project" value="UniProtKB-UniRule"/>
</dbReference>
<feature type="region of interest" description="Disordered" evidence="17">
    <location>
        <begin position="1041"/>
        <end position="1062"/>
    </location>
</feature>
<keyword evidence="10 16" id="KW-0411">Iron-sulfur</keyword>
<evidence type="ECO:0000256" key="2">
    <source>
        <dbReference type="ARBA" id="ARBA00022485"/>
    </source>
</evidence>
<sequence length="1172" mass="130753">MPPLKIKGVTVDFPFTPYPSQTDYMSKVLECLQDKKNGILESPTGTGKTLCLLCATLAWRQNFRDTISARKIAEKMKGAELFPDTPLSSWGTPATDGDSTMYYTDIPKIIYASRTHSQLAQVIGELKNTSYRPKVCVLGSREQLCINQEVMKQESNHMKVHMCRAKVSTRSCVFYNNVEEKSTDKEFINTILDVEDLVKAGNKQRVCPYYLSRSLKQQAEIIFMPYNYLLDPKSRRAHNIELQGAVVIFDEAHNVEKMCEEATSFDLTPFDLSSALQAVDKVLHEQAVDAGKGEDFSESSSSELKLDIQSVAKIKQIIMDLEMNVNSYEISPNSQGITKPGSFIYEIFQKAQVTFDTKTAVVETMDQITGYLSSQPGIFLNTSGLQKLSDIIQLVFPGNPAEGSSVPLEQGTQQFKVHIHADTSNSRKKQTADVWAPSSSKKQGNILSYWCFSPGFSMQELVRQQVRSIILTSGTLSPLSSFTAEMQIPFQVSLENPHVIQRDQIFVSVIDKGPDGTLLSSAYDRRFLPENMASLGNTVVNLSRVVPEGMLVFFPSYTIMDKTLEFWRGNGQADRIENIKPMFVEPRGKGTFNEVIDGYYERVNEGRGGSFFAVCRGKASEGLDFANSYGRGVVITGLPFPPRMDPRVTLKMQYLEEMGRQRKAGVKYLSGQEWYRQQASRAVNQAIGRVIRHRDDYGAIFLCDKRFKGTEARAQLPSWVRPYVKVYDSFGCVVRDAAQFFRVAQKLRPPPEKKHTPLPISSGLCGGGTSGGVAELCRGGGGASCSSQKAKTLDSHVPSLKRRREDDTEVGGGVARLCVQYETELPATQKRARGLLDALEQSDHTGHTQQDANTQDKEEERPSDVMRGSKRKIRLVQRPVAPEPQRSEVTGSWKGHDFLLELKRNLSQENFTRLMEALKVYKESDDLLDFIAKAAAMLTSDPNTHRLLRGLYQAVRPHHKKRFHEQCVLLTGQGCIHVVSVCVCVCVCACVCVCVCVCALIGLYQAVRPHHKKRFHEQCVLLTGEGCGYKAEHSLTREQRRALTTHTDSETSSGPEEVAVSSEPAALMSDVQKALGADKSKQLFSCLSAYRKNQQYDQMVTSVVSLLTERDEHLQLLKRLEVFIPTSDRSRFREMTSSLTGGSHNQDNQPSASSETKGKSQPKISAFFTGPS</sequence>
<keyword evidence="8 16" id="KW-0067">ATP-binding</keyword>
<feature type="compositionally biased region" description="Polar residues" evidence="17">
    <location>
        <begin position="1042"/>
        <end position="1054"/>
    </location>
</feature>
<dbReference type="CTD" id="51750"/>
<dbReference type="GO" id="GO:1904430">
    <property type="term" value="P:negative regulation of t-circle formation"/>
    <property type="evidence" value="ECO:0007669"/>
    <property type="project" value="TreeGrafter"/>
</dbReference>
<dbReference type="GO" id="GO:0051539">
    <property type="term" value="F:4 iron, 4 sulfur cluster binding"/>
    <property type="evidence" value="ECO:0007669"/>
    <property type="project" value="UniProtKB-UniRule"/>
</dbReference>
<evidence type="ECO:0000256" key="8">
    <source>
        <dbReference type="ARBA" id="ARBA00022840"/>
    </source>
</evidence>
<dbReference type="GO" id="GO:0090657">
    <property type="term" value="P:telomeric loop disassembly"/>
    <property type="evidence" value="ECO:0007669"/>
    <property type="project" value="TreeGrafter"/>
</dbReference>
<evidence type="ECO:0000256" key="14">
    <source>
        <dbReference type="ARBA" id="ARBA00023242"/>
    </source>
</evidence>
<evidence type="ECO:0000256" key="15">
    <source>
        <dbReference type="ARBA" id="ARBA00049360"/>
    </source>
</evidence>
<dbReference type="InterPro" id="IPR014013">
    <property type="entry name" value="Helic_SF1/SF2_ATP-bd_DinG/Rad3"/>
</dbReference>
<evidence type="ECO:0000256" key="9">
    <source>
        <dbReference type="ARBA" id="ARBA00023004"/>
    </source>
</evidence>
<dbReference type="GO" id="GO:0070182">
    <property type="term" value="F:DNA polymerase binding"/>
    <property type="evidence" value="ECO:0007669"/>
    <property type="project" value="TreeGrafter"/>
</dbReference>
<keyword evidence="2 16" id="KW-0004">4Fe-4S</keyword>
<evidence type="ECO:0000256" key="16">
    <source>
        <dbReference type="HAMAP-Rule" id="MF_03065"/>
    </source>
</evidence>
<dbReference type="GO" id="GO:0016818">
    <property type="term" value="F:hydrolase activity, acting on acid anhydrides, in phosphorus-containing anhydrides"/>
    <property type="evidence" value="ECO:0007669"/>
    <property type="project" value="InterPro"/>
</dbReference>
<dbReference type="AlphaFoldDB" id="A0A8M1KM13"/>
<dbReference type="GO" id="GO:0006310">
    <property type="term" value="P:DNA recombination"/>
    <property type="evidence" value="ECO:0007669"/>
    <property type="project" value="InterPro"/>
</dbReference>
<evidence type="ECO:0000256" key="7">
    <source>
        <dbReference type="ARBA" id="ARBA00022806"/>
    </source>
</evidence>
<gene>
    <name evidence="20" type="primary">rtel1</name>
    <name evidence="16" type="synonym">RTEL1</name>
</gene>
<feature type="compositionally biased region" description="Polar residues" evidence="17">
    <location>
        <begin position="1135"/>
        <end position="1155"/>
    </location>
</feature>
<evidence type="ECO:0000256" key="13">
    <source>
        <dbReference type="ARBA" id="ARBA00023235"/>
    </source>
</evidence>
<evidence type="ECO:0000259" key="18">
    <source>
        <dbReference type="PROSITE" id="PS51193"/>
    </source>
</evidence>
<dbReference type="InterPro" id="IPR057498">
    <property type="entry name" value="Rtel1_ARCH"/>
</dbReference>
<dbReference type="GeneID" id="105912078"/>
<dbReference type="SMART" id="SM00491">
    <property type="entry name" value="HELICc2"/>
    <property type="match status" value="1"/>
</dbReference>
<dbReference type="GO" id="GO:0006281">
    <property type="term" value="P:DNA repair"/>
    <property type="evidence" value="ECO:0007669"/>
    <property type="project" value="UniProtKB-UniRule"/>
</dbReference>
<dbReference type="GO" id="GO:0005524">
    <property type="term" value="F:ATP binding"/>
    <property type="evidence" value="ECO:0007669"/>
    <property type="project" value="UniProtKB-UniRule"/>
</dbReference>
<dbReference type="Proteomes" id="UP000515152">
    <property type="component" value="Chromosome 4"/>
</dbReference>
<keyword evidence="7 16" id="KW-0347">Helicase</keyword>
<feature type="compositionally biased region" description="Basic and acidic residues" evidence="17">
    <location>
        <begin position="854"/>
        <end position="864"/>
    </location>
</feature>
<dbReference type="PANTHER" id="PTHR11472:SF34">
    <property type="entry name" value="REGULATOR OF TELOMERE ELONGATION HELICASE 1"/>
    <property type="match status" value="1"/>
</dbReference>
<dbReference type="GO" id="GO:0045910">
    <property type="term" value="P:negative regulation of DNA recombination"/>
    <property type="evidence" value="ECO:0007669"/>
    <property type="project" value="TreeGrafter"/>
</dbReference>
<evidence type="ECO:0000256" key="11">
    <source>
        <dbReference type="ARBA" id="ARBA00023125"/>
    </source>
</evidence>
<dbReference type="KEGG" id="char:105912078"/>
<dbReference type="InterPro" id="IPR006555">
    <property type="entry name" value="ATP-dep_Helicase_C"/>
</dbReference>
<dbReference type="GO" id="GO:0010569">
    <property type="term" value="P:regulation of double-strand break repair via homologous recombination"/>
    <property type="evidence" value="ECO:0007669"/>
    <property type="project" value="UniProtKB-UniRule"/>
</dbReference>
<evidence type="ECO:0000256" key="17">
    <source>
        <dbReference type="SAM" id="MobiDB-lite"/>
    </source>
</evidence>
<dbReference type="InterPro" id="IPR045028">
    <property type="entry name" value="DinG/Rad3-like"/>
</dbReference>
<feature type="region of interest" description="Disordered" evidence="17">
    <location>
        <begin position="1135"/>
        <end position="1172"/>
    </location>
</feature>
<keyword evidence="6 16" id="KW-0378">Hydrolase</keyword>
<dbReference type="Pfam" id="PF23109">
    <property type="entry name" value="ARCH_RTEL1"/>
    <property type="match status" value="1"/>
</dbReference>
<comment type="caution">
    <text evidence="16">Lacks conserved residue(s) required for the propagation of feature annotation.</text>
</comment>
<feature type="binding site" evidence="16">
    <location>
        <position position="163"/>
    </location>
    <ligand>
        <name>[4Fe-4S] cluster</name>
        <dbReference type="ChEBI" id="CHEBI:49883"/>
    </ligand>
</feature>
<keyword evidence="9 16" id="KW-0408">Iron</keyword>
<protein>
    <recommendedName>
        <fullName evidence="16">Regulator of telomere elongation helicase 1</fullName>
        <ecNumber evidence="16">5.6.2.-</ecNumber>
    </recommendedName>
</protein>
<reference evidence="20" key="1">
    <citation type="submission" date="2025-08" db="UniProtKB">
        <authorList>
            <consortium name="RefSeq"/>
        </authorList>
    </citation>
    <scope>IDENTIFICATION</scope>
</reference>
<evidence type="ECO:0000256" key="5">
    <source>
        <dbReference type="ARBA" id="ARBA00022763"/>
    </source>
</evidence>
<dbReference type="HAMAP" id="MF_03065">
    <property type="entry name" value="RTEL1"/>
    <property type="match status" value="1"/>
</dbReference>
<dbReference type="PROSITE" id="PS51193">
    <property type="entry name" value="HELICASE_ATP_BIND_2"/>
    <property type="match status" value="1"/>
</dbReference>
<comment type="subcellular location">
    <subcellularLocation>
        <location evidence="1 16">Nucleus</location>
    </subcellularLocation>
</comment>
<dbReference type="InterPro" id="IPR006554">
    <property type="entry name" value="Helicase-like_DEXD_c2"/>
</dbReference>
<dbReference type="GO" id="GO:0003678">
    <property type="term" value="F:DNA helicase activity"/>
    <property type="evidence" value="ECO:0007669"/>
    <property type="project" value="UniProtKB-UniRule"/>
</dbReference>
<evidence type="ECO:0000256" key="12">
    <source>
        <dbReference type="ARBA" id="ARBA00023204"/>
    </source>
</evidence>
<keyword evidence="3 16" id="KW-0479">Metal-binding</keyword>
<dbReference type="CDD" id="cd17970">
    <property type="entry name" value="DEAHc_FancJ"/>
    <property type="match status" value="1"/>
</dbReference>
<evidence type="ECO:0000256" key="10">
    <source>
        <dbReference type="ARBA" id="ARBA00023014"/>
    </source>
</evidence>
<dbReference type="PANTHER" id="PTHR11472">
    <property type="entry name" value="DNA REPAIR DEAD HELICASE RAD3/XP-D SUBFAMILY MEMBER"/>
    <property type="match status" value="1"/>
</dbReference>
<accession>A0A8M1KM13</accession>
<dbReference type="Pfam" id="PF06733">
    <property type="entry name" value="DEAD_2"/>
    <property type="match status" value="1"/>
</dbReference>
<dbReference type="InterPro" id="IPR013020">
    <property type="entry name" value="Rad3/Chl1-like"/>
</dbReference>
<evidence type="ECO:0000313" key="19">
    <source>
        <dbReference type="Proteomes" id="UP000515152"/>
    </source>
</evidence>
<feature type="binding site" evidence="16">
    <location>
        <position position="145"/>
    </location>
    <ligand>
        <name>[4Fe-4S] cluster</name>
        <dbReference type="ChEBI" id="CHEBI:49883"/>
    </ligand>
</feature>
<keyword evidence="4 16" id="KW-0547">Nucleotide-binding</keyword>
<dbReference type="EC" id="5.6.2.-" evidence="16"/>
<dbReference type="CDD" id="cd18788">
    <property type="entry name" value="SF2_C_XPD"/>
    <property type="match status" value="1"/>
</dbReference>
<dbReference type="SMART" id="SM00488">
    <property type="entry name" value="DEXDc2"/>
    <property type="match status" value="1"/>
</dbReference>
<keyword evidence="11 16" id="KW-0238">DNA-binding</keyword>
<evidence type="ECO:0000256" key="6">
    <source>
        <dbReference type="ARBA" id="ARBA00022801"/>
    </source>
</evidence>
<evidence type="ECO:0000256" key="3">
    <source>
        <dbReference type="ARBA" id="ARBA00022723"/>
    </source>
</evidence>
<dbReference type="GO" id="GO:0046872">
    <property type="term" value="F:metal ion binding"/>
    <property type="evidence" value="ECO:0007669"/>
    <property type="project" value="UniProtKB-UniRule"/>
</dbReference>
<feature type="region of interest" description="Disordered" evidence="17">
    <location>
        <begin position="840"/>
        <end position="873"/>
    </location>
</feature>
<comment type="similarity">
    <text evidence="16">Belongs to the helicase family. RAD3/XPD subfamily.</text>
</comment>
<dbReference type="NCBIfam" id="TIGR00604">
    <property type="entry name" value="rad3"/>
    <property type="match status" value="1"/>
</dbReference>
<comment type="catalytic activity">
    <reaction evidence="15 16">
        <text>ATP + H2O = ADP + phosphate + H(+)</text>
        <dbReference type="Rhea" id="RHEA:13065"/>
        <dbReference type="ChEBI" id="CHEBI:15377"/>
        <dbReference type="ChEBI" id="CHEBI:15378"/>
        <dbReference type="ChEBI" id="CHEBI:30616"/>
        <dbReference type="ChEBI" id="CHEBI:43474"/>
        <dbReference type="ChEBI" id="CHEBI:456216"/>
    </reaction>
</comment>
<dbReference type="Pfam" id="PF13307">
    <property type="entry name" value="Helicase_C_2"/>
    <property type="match status" value="1"/>
</dbReference>
<keyword evidence="5 16" id="KW-0227">DNA damage</keyword>
<dbReference type="InterPro" id="IPR010614">
    <property type="entry name" value="RAD3-like_helicase_DEAD"/>
</dbReference>
<dbReference type="OrthoDB" id="19182at2759"/>
<dbReference type="RefSeq" id="XP_042563625.1">
    <property type="nucleotide sequence ID" value="XM_042707691.1"/>
</dbReference>
<dbReference type="FunFam" id="3.40.50.300:FF:000431">
    <property type="entry name" value="Regulator of telomere elongation helicase 1"/>
    <property type="match status" value="1"/>
</dbReference>
<evidence type="ECO:0000313" key="20">
    <source>
        <dbReference type="RefSeq" id="XP_042563625.1"/>
    </source>
</evidence>
<feature type="binding site" evidence="16">
    <location>
        <position position="207"/>
    </location>
    <ligand>
        <name>[4Fe-4S] cluster</name>
        <dbReference type="ChEBI" id="CHEBI:49883"/>
    </ligand>
</feature>
<evidence type="ECO:0000256" key="1">
    <source>
        <dbReference type="ARBA" id="ARBA00004123"/>
    </source>
</evidence>
<name>A0A8M1KM13_CLUHA</name>
<keyword evidence="14 16" id="KW-0539">Nucleus</keyword>
<feature type="binding site" evidence="16">
    <location>
        <position position="172"/>
    </location>
    <ligand>
        <name>[4Fe-4S] cluster</name>
        <dbReference type="ChEBI" id="CHEBI:49883"/>
    </ligand>
</feature>
<evidence type="ECO:0000256" key="4">
    <source>
        <dbReference type="ARBA" id="ARBA00022741"/>
    </source>
</evidence>
<keyword evidence="13 16" id="KW-0413">Isomerase</keyword>
<dbReference type="Pfam" id="PF23116">
    <property type="entry name" value="HHD_RTEL1"/>
    <property type="match status" value="2"/>
</dbReference>
<keyword evidence="19" id="KW-1185">Reference proteome</keyword>
<comment type="function">
    <text evidence="16">A probable ATP-dependent DNA helicase implicated in telomere-length regulation, DNA repair and the maintenance of genomic stability. Acts as an anti-recombinase to counteract toxic recombination and limit crossover during meiosis. Regulates meiotic recombination and crossover homeostasis by physically dissociating strand invasion events and thereby promotes noncrossover repair by meiotic synthesis dependent strand annealing (SDSA) as well as disassembly of D loop recombination intermediates. Also disassembles T loops and prevents telomere fragility by counteracting telomeric G4-DNA structures, which together ensure the dynamics and stability of the telomere.</text>
</comment>
<dbReference type="FunFam" id="3.40.50.300:FF:000691">
    <property type="entry name" value="Regulator of telomere elongation helicase 1"/>
    <property type="match status" value="1"/>
</dbReference>
<proteinExistence type="inferred from homology"/>
<feature type="domain" description="Helicase ATP-binding" evidence="18">
    <location>
        <begin position="7"/>
        <end position="324"/>
    </location>
</feature>